<dbReference type="Gene3D" id="3.40.50.10790">
    <property type="entry name" value="S-adenosyl-l-methionine hydroxide adenosyltransferase, N-terminal"/>
    <property type="match status" value="1"/>
</dbReference>
<dbReference type="InterPro" id="IPR023228">
    <property type="entry name" value="SAM_OH_AdoTrfase_N_sf"/>
</dbReference>
<protein>
    <submittedName>
        <fullName evidence="1">SAM-dependent chlorinase/fluorinase</fullName>
    </submittedName>
</protein>
<name>A0ABS1PRC9_9ACTN</name>
<dbReference type="SUPFAM" id="SSF102522">
    <property type="entry name" value="Bacterial fluorinating enzyme, N-terminal domain"/>
    <property type="match status" value="1"/>
</dbReference>
<dbReference type="Proteomes" id="UP000621510">
    <property type="component" value="Unassembled WGS sequence"/>
</dbReference>
<accession>A0ABS1PRC9</accession>
<organism evidence="1 2">
    <name type="scientific">Streptomyces endocoffeicus</name>
    <dbReference type="NCBI Taxonomy" id="2898945"/>
    <lineage>
        <taxon>Bacteria</taxon>
        <taxon>Bacillati</taxon>
        <taxon>Actinomycetota</taxon>
        <taxon>Actinomycetes</taxon>
        <taxon>Kitasatosporales</taxon>
        <taxon>Streptomycetaceae</taxon>
        <taxon>Streptomyces</taxon>
    </lineage>
</organism>
<evidence type="ECO:0000313" key="2">
    <source>
        <dbReference type="Proteomes" id="UP000621510"/>
    </source>
</evidence>
<dbReference type="InterPro" id="IPR023227">
    <property type="entry name" value="SAM_OH_AdoTrfase_C_sf"/>
</dbReference>
<gene>
    <name evidence="1" type="ORF">JK364_21635</name>
</gene>
<keyword evidence="2" id="KW-1185">Reference proteome</keyword>
<dbReference type="RefSeq" id="WP_201852783.1">
    <property type="nucleotide sequence ID" value="NZ_JAERRG010000008.1"/>
</dbReference>
<sequence length="269" mass="28900">MRRVIIVSDCTDVAFLELCLAIEKSASAISPGVDIRIGPLVPAQKFSEINAAFLMRLVAELAPPGTLIMCVANSLQERTERLVGRTVRGDLVFVGANTGTMGWLTQDFGVEECFQIEDPGFVPFGGKAVHAPVVGAVAAGKPLASAGSPFPPDSVRRTPVAEGDIVHIDNFGNAKFPFRAHDLCHGDRLRVDVGGRRLEAVYGTRMMDEEDGTWVVYPGSSLGLHELGQVRARGLLDLSCGVGHRLRIRRAVPESVCAGDQSKRERRGG</sequence>
<evidence type="ECO:0000313" key="1">
    <source>
        <dbReference type="EMBL" id="MBL1114976.1"/>
    </source>
</evidence>
<proteinExistence type="predicted"/>
<dbReference type="EMBL" id="JAERRG010000008">
    <property type="protein sequence ID" value="MBL1114976.1"/>
    <property type="molecule type" value="Genomic_DNA"/>
</dbReference>
<dbReference type="Gene3D" id="2.40.30.90">
    <property type="entry name" value="Bacterial fluorinating enzyme like"/>
    <property type="match status" value="1"/>
</dbReference>
<comment type="caution">
    <text evidence="1">The sequence shown here is derived from an EMBL/GenBank/DDBJ whole genome shotgun (WGS) entry which is preliminary data.</text>
</comment>
<reference evidence="1 2" key="1">
    <citation type="submission" date="2021-01" db="EMBL/GenBank/DDBJ databases">
        <title>WGS of actinomycetes isolated from Thailand.</title>
        <authorList>
            <person name="Thawai C."/>
        </authorList>
    </citation>
    <scope>NUCLEOTIDE SEQUENCE [LARGE SCALE GENOMIC DNA]</scope>
    <source>
        <strain evidence="1 2">CA3R110</strain>
    </source>
</reference>